<protein>
    <submittedName>
        <fullName evidence="1">Uncharacterized protein</fullName>
    </submittedName>
</protein>
<name>A0A5P1ESN1_ASPOF</name>
<dbReference type="EMBL" id="CM007385">
    <property type="protein sequence ID" value="ONK68966.1"/>
    <property type="molecule type" value="Genomic_DNA"/>
</dbReference>
<dbReference type="AlphaFoldDB" id="A0A5P1ESN1"/>
<reference evidence="2" key="1">
    <citation type="journal article" date="2017" name="Nat. Commun.">
        <title>The asparagus genome sheds light on the origin and evolution of a young Y chromosome.</title>
        <authorList>
            <person name="Harkess A."/>
            <person name="Zhou J."/>
            <person name="Xu C."/>
            <person name="Bowers J.E."/>
            <person name="Van der Hulst R."/>
            <person name="Ayyampalayam S."/>
            <person name="Mercati F."/>
            <person name="Riccardi P."/>
            <person name="McKain M.R."/>
            <person name="Kakrana A."/>
            <person name="Tang H."/>
            <person name="Ray J."/>
            <person name="Groenendijk J."/>
            <person name="Arikit S."/>
            <person name="Mathioni S.M."/>
            <person name="Nakano M."/>
            <person name="Shan H."/>
            <person name="Telgmann-Rauber A."/>
            <person name="Kanno A."/>
            <person name="Yue Z."/>
            <person name="Chen H."/>
            <person name="Li W."/>
            <person name="Chen Y."/>
            <person name="Xu X."/>
            <person name="Zhang Y."/>
            <person name="Luo S."/>
            <person name="Chen H."/>
            <person name="Gao J."/>
            <person name="Mao Z."/>
            <person name="Pires J.C."/>
            <person name="Luo M."/>
            <person name="Kudrna D."/>
            <person name="Wing R.A."/>
            <person name="Meyers B.C."/>
            <person name="Yi K."/>
            <person name="Kong H."/>
            <person name="Lavrijsen P."/>
            <person name="Sunseri F."/>
            <person name="Falavigna A."/>
            <person name="Ye Y."/>
            <person name="Leebens-Mack J.H."/>
            <person name="Chen G."/>
        </authorList>
    </citation>
    <scope>NUCLEOTIDE SEQUENCE [LARGE SCALE GENOMIC DNA]</scope>
    <source>
        <strain evidence="2">cv. DH0086</strain>
    </source>
</reference>
<keyword evidence="2" id="KW-1185">Reference proteome</keyword>
<sequence>MKNKGGEKANITWVWEFYMNYNRAYGSTKARTLVRGERSQAMLITSVGSFIYLHHSSVVMMYSSFFENITVGSLEYTHIAKYFSDSPIFGMSSVAMSAREMVVNKKKIELVYPLLITNICRDQRILILPSDQMEKERGDDVLDSLRGDATHWTFDTLRETLELLTMRVESMRFDMIAQHQYYDASFQYLMHVTRRSNSTLPTPLVYRDFMPEPACGHGYEEMQRDDRH</sequence>
<proteinExistence type="predicted"/>
<organism evidence="1 2">
    <name type="scientific">Asparagus officinalis</name>
    <name type="common">Garden asparagus</name>
    <dbReference type="NCBI Taxonomy" id="4686"/>
    <lineage>
        <taxon>Eukaryota</taxon>
        <taxon>Viridiplantae</taxon>
        <taxon>Streptophyta</taxon>
        <taxon>Embryophyta</taxon>
        <taxon>Tracheophyta</taxon>
        <taxon>Spermatophyta</taxon>
        <taxon>Magnoliopsida</taxon>
        <taxon>Liliopsida</taxon>
        <taxon>Asparagales</taxon>
        <taxon>Asparagaceae</taxon>
        <taxon>Asparagoideae</taxon>
        <taxon>Asparagus</taxon>
    </lineage>
</organism>
<gene>
    <name evidence="1" type="ORF">A4U43_C05F17890</name>
</gene>
<dbReference type="Proteomes" id="UP000243459">
    <property type="component" value="Chromosome 5"/>
</dbReference>
<dbReference type="Gramene" id="ONK68966">
    <property type="protein sequence ID" value="ONK68966"/>
    <property type="gene ID" value="A4U43_C05F17890"/>
</dbReference>
<evidence type="ECO:0000313" key="2">
    <source>
        <dbReference type="Proteomes" id="UP000243459"/>
    </source>
</evidence>
<accession>A0A5P1ESN1</accession>
<evidence type="ECO:0000313" key="1">
    <source>
        <dbReference type="EMBL" id="ONK68966.1"/>
    </source>
</evidence>